<organism evidence="6 7">
    <name type="scientific">Vagococcus entomophilus</name>
    <dbReference type="NCBI Taxonomy" id="1160095"/>
    <lineage>
        <taxon>Bacteria</taxon>
        <taxon>Bacillati</taxon>
        <taxon>Bacillota</taxon>
        <taxon>Bacilli</taxon>
        <taxon>Lactobacillales</taxon>
        <taxon>Enterococcaceae</taxon>
        <taxon>Vagococcus</taxon>
    </lineage>
</organism>
<evidence type="ECO:0000256" key="2">
    <source>
        <dbReference type="ARBA" id="ARBA00022840"/>
    </source>
</evidence>
<dbReference type="GO" id="GO:0030983">
    <property type="term" value="F:mismatched DNA binding"/>
    <property type="evidence" value="ECO:0007669"/>
    <property type="project" value="InterPro"/>
</dbReference>
<proteinExistence type="predicted"/>
<dbReference type="SMART" id="SM00534">
    <property type="entry name" value="MUTSac"/>
    <property type="match status" value="1"/>
</dbReference>
<evidence type="ECO:0000256" key="3">
    <source>
        <dbReference type="ARBA" id="ARBA00023125"/>
    </source>
</evidence>
<sequence>MRVEYGWLGLVCGIILFVGILSYYDRYRLKQTVRKAWGKIPPGSRRFDKEESLKTALEQQNQATTCFVDDYTWSDLEMMAVFEQLNATFSSIGSEALYRKLRHFEHKDDNMQEIEKVIRFYEAYPEKREKIQQLFASLGKKDFNLLHLYLNNPKKQRIKNSEWFALLGLLPILGLISLFFSPSTGLALLIFSFIFNSIIYYLKKSYAERELTCMNYFIRTVMIGQRLSKIDHPYQKKLKEEMKTLKRINWVSNFSKVKTGSETEVITEMVNMIFMLPFWVYVLTMRSLVTYQKEAQQLIHDLGDLEVAAAILNYRTCLPYSCQPVFQPEFEITAQELYHPLLKQAVPNKVQWQANTLVTGSNASGKSTYVKSVAIAAILAQTIDTVPAKSFTMQRGHILTSMGIQDDIFAGESYFVAELNSLQRILQLARTGEPVYAFVDEILKGTNTIERISASASFIKWADAYPILCFVATHDIELPDILIHYCENIHFQEYVDDSGEIQFDYLLQEGKATSRNALKLLKAMDYPNELVQIAEAEADFFEKNRTWKVFTK</sequence>
<dbReference type="Gene3D" id="3.40.50.300">
    <property type="entry name" value="P-loop containing nucleotide triphosphate hydrolases"/>
    <property type="match status" value="1"/>
</dbReference>
<comment type="caution">
    <text evidence="6">The sequence shown here is derived from an EMBL/GenBank/DDBJ whole genome shotgun (WGS) entry which is preliminary data.</text>
</comment>
<dbReference type="OrthoDB" id="9802448at2"/>
<dbReference type="Pfam" id="PF00488">
    <property type="entry name" value="MutS_V"/>
    <property type="match status" value="1"/>
</dbReference>
<evidence type="ECO:0000313" key="7">
    <source>
        <dbReference type="Proteomes" id="UP000288669"/>
    </source>
</evidence>
<dbReference type="GO" id="GO:0140664">
    <property type="term" value="F:ATP-dependent DNA damage sensor activity"/>
    <property type="evidence" value="ECO:0007669"/>
    <property type="project" value="InterPro"/>
</dbReference>
<dbReference type="InterPro" id="IPR000432">
    <property type="entry name" value="DNA_mismatch_repair_MutS_C"/>
</dbReference>
<evidence type="ECO:0000256" key="4">
    <source>
        <dbReference type="SAM" id="Phobius"/>
    </source>
</evidence>
<dbReference type="PANTHER" id="PTHR11361:SF152">
    <property type="entry name" value="DNA MISMATCH REPAIR PROTEIN"/>
    <property type="match status" value="1"/>
</dbReference>
<keyword evidence="4" id="KW-1133">Transmembrane helix</keyword>
<dbReference type="AlphaFoldDB" id="A0A430AKL2"/>
<evidence type="ECO:0000256" key="1">
    <source>
        <dbReference type="ARBA" id="ARBA00022741"/>
    </source>
</evidence>
<evidence type="ECO:0000259" key="5">
    <source>
        <dbReference type="SMART" id="SM00534"/>
    </source>
</evidence>
<keyword evidence="7" id="KW-1185">Reference proteome</keyword>
<protein>
    <recommendedName>
        <fullName evidence="5">DNA mismatch repair proteins mutS family domain-containing protein</fullName>
    </recommendedName>
</protein>
<evidence type="ECO:0000313" key="6">
    <source>
        <dbReference type="EMBL" id="RSU08618.1"/>
    </source>
</evidence>
<keyword evidence="1" id="KW-0547">Nucleotide-binding</keyword>
<feature type="transmembrane region" description="Helical" evidence="4">
    <location>
        <begin position="163"/>
        <end position="180"/>
    </location>
</feature>
<dbReference type="InterPro" id="IPR045076">
    <property type="entry name" value="MutS"/>
</dbReference>
<keyword evidence="3" id="KW-0238">DNA-binding</keyword>
<dbReference type="Proteomes" id="UP000288669">
    <property type="component" value="Unassembled WGS sequence"/>
</dbReference>
<gene>
    <name evidence="6" type="ORF">CBF30_05160</name>
</gene>
<dbReference type="GO" id="GO:0005829">
    <property type="term" value="C:cytosol"/>
    <property type="evidence" value="ECO:0007669"/>
    <property type="project" value="TreeGrafter"/>
</dbReference>
<reference evidence="6 7" key="1">
    <citation type="submission" date="2017-05" db="EMBL/GenBank/DDBJ databases">
        <title>Vagococcus spp. assemblies.</title>
        <authorList>
            <person name="Gulvik C.A."/>
        </authorList>
    </citation>
    <scope>NUCLEOTIDE SEQUENCE [LARGE SCALE GENOMIC DNA]</scope>
    <source>
        <strain evidence="6 7">DSM 24756</strain>
    </source>
</reference>
<feature type="transmembrane region" description="Helical" evidence="4">
    <location>
        <begin position="6"/>
        <end position="24"/>
    </location>
</feature>
<feature type="transmembrane region" description="Helical" evidence="4">
    <location>
        <begin position="265"/>
        <end position="283"/>
    </location>
</feature>
<feature type="domain" description="DNA mismatch repair proteins mutS family" evidence="5">
    <location>
        <begin position="353"/>
        <end position="539"/>
    </location>
</feature>
<dbReference type="PANTHER" id="PTHR11361">
    <property type="entry name" value="DNA MISMATCH REPAIR PROTEIN MUTS FAMILY MEMBER"/>
    <property type="match status" value="1"/>
</dbReference>
<name>A0A430AKL2_9ENTE</name>
<dbReference type="EMBL" id="NGJZ01000001">
    <property type="protein sequence ID" value="RSU08618.1"/>
    <property type="molecule type" value="Genomic_DNA"/>
</dbReference>
<dbReference type="RefSeq" id="WP_126823387.1">
    <property type="nucleotide sequence ID" value="NZ_JBHLWU010000001.1"/>
</dbReference>
<dbReference type="InterPro" id="IPR027417">
    <property type="entry name" value="P-loop_NTPase"/>
</dbReference>
<dbReference type="SUPFAM" id="SSF52540">
    <property type="entry name" value="P-loop containing nucleoside triphosphate hydrolases"/>
    <property type="match status" value="1"/>
</dbReference>
<keyword evidence="4" id="KW-0812">Transmembrane</keyword>
<keyword evidence="4" id="KW-0472">Membrane</keyword>
<dbReference type="GO" id="GO:0005524">
    <property type="term" value="F:ATP binding"/>
    <property type="evidence" value="ECO:0007669"/>
    <property type="project" value="UniProtKB-KW"/>
</dbReference>
<feature type="transmembrane region" description="Helical" evidence="4">
    <location>
        <begin position="186"/>
        <end position="202"/>
    </location>
</feature>
<accession>A0A430AKL2</accession>
<keyword evidence="2" id="KW-0067">ATP-binding</keyword>
<dbReference type="GO" id="GO:0006298">
    <property type="term" value="P:mismatch repair"/>
    <property type="evidence" value="ECO:0007669"/>
    <property type="project" value="InterPro"/>
</dbReference>